<dbReference type="PANTHER" id="PTHR44329">
    <property type="entry name" value="SERINE/THREONINE-PROTEIN KINASE TNNI3K-RELATED"/>
    <property type="match status" value="1"/>
</dbReference>
<proteinExistence type="predicted"/>
<protein>
    <recommendedName>
        <fullName evidence="3">Protein kinase domain-containing protein</fullName>
    </recommendedName>
</protein>
<dbReference type="GO" id="GO:0097527">
    <property type="term" value="P:necroptotic signaling pathway"/>
    <property type="evidence" value="ECO:0007669"/>
    <property type="project" value="TreeGrafter"/>
</dbReference>
<dbReference type="Pfam" id="PF07714">
    <property type="entry name" value="PK_Tyr_Ser-Thr"/>
    <property type="match status" value="1"/>
</dbReference>
<dbReference type="GO" id="GO:0005524">
    <property type="term" value="F:ATP binding"/>
    <property type="evidence" value="ECO:0007669"/>
    <property type="project" value="UniProtKB-KW"/>
</dbReference>
<evidence type="ECO:0000313" key="4">
    <source>
        <dbReference type="EMBL" id="KAJ8252574.1"/>
    </source>
</evidence>
<dbReference type="Gene3D" id="3.30.200.20">
    <property type="entry name" value="Phosphorylase Kinase, domain 1"/>
    <property type="match status" value="1"/>
</dbReference>
<dbReference type="GO" id="GO:0004672">
    <property type="term" value="F:protein kinase activity"/>
    <property type="evidence" value="ECO:0007669"/>
    <property type="project" value="InterPro"/>
</dbReference>
<dbReference type="InterPro" id="IPR059179">
    <property type="entry name" value="MLKL-like_MCAfunc"/>
</dbReference>
<dbReference type="InterPro" id="IPR011009">
    <property type="entry name" value="Kinase-like_dom_sf"/>
</dbReference>
<reference evidence="4" key="1">
    <citation type="journal article" date="2023" name="Science">
        <title>Genome structures resolve the early diversification of teleost fishes.</title>
        <authorList>
            <person name="Parey E."/>
            <person name="Louis A."/>
            <person name="Montfort J."/>
            <person name="Bouchez O."/>
            <person name="Roques C."/>
            <person name="Iampietro C."/>
            <person name="Lluch J."/>
            <person name="Castinel A."/>
            <person name="Donnadieu C."/>
            <person name="Desvignes T."/>
            <person name="Floi Bucao C."/>
            <person name="Jouanno E."/>
            <person name="Wen M."/>
            <person name="Mejri S."/>
            <person name="Dirks R."/>
            <person name="Jansen H."/>
            <person name="Henkel C."/>
            <person name="Chen W.J."/>
            <person name="Zahm M."/>
            <person name="Cabau C."/>
            <person name="Klopp C."/>
            <person name="Thompson A.W."/>
            <person name="Robinson-Rechavi M."/>
            <person name="Braasch I."/>
            <person name="Lecointre G."/>
            <person name="Bobe J."/>
            <person name="Postlethwait J.H."/>
            <person name="Berthelot C."/>
            <person name="Roest Crollius H."/>
            <person name="Guiguen Y."/>
        </authorList>
    </citation>
    <scope>NUCLEOTIDE SEQUENCE</scope>
    <source>
        <strain evidence="4">Concon-B</strain>
    </source>
</reference>
<keyword evidence="5" id="KW-1185">Reference proteome</keyword>
<name>A0A9Q1HNV4_CONCO</name>
<organism evidence="4 5">
    <name type="scientific">Conger conger</name>
    <name type="common">Conger eel</name>
    <name type="synonym">Muraena conger</name>
    <dbReference type="NCBI Taxonomy" id="82655"/>
    <lineage>
        <taxon>Eukaryota</taxon>
        <taxon>Metazoa</taxon>
        <taxon>Chordata</taxon>
        <taxon>Craniata</taxon>
        <taxon>Vertebrata</taxon>
        <taxon>Euteleostomi</taxon>
        <taxon>Actinopterygii</taxon>
        <taxon>Neopterygii</taxon>
        <taxon>Teleostei</taxon>
        <taxon>Anguilliformes</taxon>
        <taxon>Congridae</taxon>
        <taxon>Conger</taxon>
    </lineage>
</organism>
<comment type="caution">
    <text evidence="4">The sequence shown here is derived from an EMBL/GenBank/DDBJ whole genome shotgun (WGS) entry which is preliminary data.</text>
</comment>
<accession>A0A9Q1HNV4</accession>
<dbReference type="GO" id="GO:0007166">
    <property type="term" value="P:cell surface receptor signaling pathway"/>
    <property type="evidence" value="ECO:0007669"/>
    <property type="project" value="InterPro"/>
</dbReference>
<keyword evidence="2" id="KW-0067">ATP-binding</keyword>
<dbReference type="Gene3D" id="1.20.930.20">
    <property type="entry name" value="Adaptor protein Cbl, N-terminal domain"/>
    <property type="match status" value="1"/>
</dbReference>
<dbReference type="OrthoDB" id="4062651at2759"/>
<evidence type="ECO:0000313" key="5">
    <source>
        <dbReference type="Proteomes" id="UP001152803"/>
    </source>
</evidence>
<evidence type="ECO:0000256" key="2">
    <source>
        <dbReference type="ARBA" id="ARBA00022840"/>
    </source>
</evidence>
<gene>
    <name evidence="4" type="ORF">COCON_G00218860</name>
</gene>
<dbReference type="AlphaFoldDB" id="A0A9Q1HNV4"/>
<dbReference type="CDD" id="cd21037">
    <property type="entry name" value="MLKL_NTD"/>
    <property type="match status" value="1"/>
</dbReference>
<dbReference type="InterPro" id="IPR051681">
    <property type="entry name" value="Ser/Thr_Kinases-Pseudokinases"/>
</dbReference>
<evidence type="ECO:0000259" key="3">
    <source>
        <dbReference type="PROSITE" id="PS50011"/>
    </source>
</evidence>
<dbReference type="PANTHER" id="PTHR44329:SF298">
    <property type="entry name" value="MIXED LINEAGE KINASE DOMAIN-LIKE PROTEIN"/>
    <property type="match status" value="1"/>
</dbReference>
<dbReference type="InterPro" id="IPR036537">
    <property type="entry name" value="Adaptor_Cbl_N_dom_sf"/>
</dbReference>
<dbReference type="InterPro" id="IPR001245">
    <property type="entry name" value="Ser-Thr/Tyr_kinase_cat_dom"/>
</dbReference>
<evidence type="ECO:0000256" key="1">
    <source>
        <dbReference type="ARBA" id="ARBA00022741"/>
    </source>
</evidence>
<dbReference type="Pfam" id="PF22215">
    <property type="entry name" value="MLKL_N"/>
    <property type="match status" value="1"/>
</dbReference>
<sequence length="452" mass="52272">MEVVGHILSIAKTLYDLCGKVSVNQQQCQRLASRVRVLEEIVQTLVAQGLEMNKRVLQDLKELEITLETAGKVVKKHNSLPENYVKRMMKADSYKGEFETLNTRLNDHFQQLSLGLQLEQTASLGKVFKEARRREEDEADRKKDLEVLITVVRTLGEKIDEMDGKKNLQDMHQIKMEELEFDYPKTPIRKTDTHDLYKGKYNTFTVAIKRYTCSQTTHPSEVRTIFQREVDTLKRFQSPNILRMFGICVEDDKGPSPIYLIVTEFCEKGVLPEVLAGKYKLSWGRRVRMSLDAAQGLYRIHHSEEFRLYGCISSNKFLVDDGYRVKLGCYELVRTEMSLKRNLMRGKGIAVYCCPQHQNNMNYPYSKASEIYSFGIVLWEIATRKIPFKGMSDKDIHVKVCQEKFTEPLPEDCPKSLAKLIDDCRSFDPFNRPKAGVLVDQLKKIVEDLDDE</sequence>
<dbReference type="PROSITE" id="PS50011">
    <property type="entry name" value="PROTEIN_KINASE_DOM"/>
    <property type="match status" value="1"/>
</dbReference>
<dbReference type="Proteomes" id="UP001152803">
    <property type="component" value="Unassembled WGS sequence"/>
</dbReference>
<keyword evidence="1" id="KW-0547">Nucleotide-binding</keyword>
<dbReference type="EMBL" id="JAFJMO010000017">
    <property type="protein sequence ID" value="KAJ8252574.1"/>
    <property type="molecule type" value="Genomic_DNA"/>
</dbReference>
<dbReference type="InterPro" id="IPR000719">
    <property type="entry name" value="Prot_kinase_dom"/>
</dbReference>
<dbReference type="SUPFAM" id="SSF56112">
    <property type="entry name" value="Protein kinase-like (PK-like)"/>
    <property type="match status" value="1"/>
</dbReference>
<dbReference type="Gene3D" id="1.10.510.10">
    <property type="entry name" value="Transferase(Phosphotransferase) domain 1"/>
    <property type="match status" value="1"/>
</dbReference>
<dbReference type="InterPro" id="IPR054000">
    <property type="entry name" value="MLKL_N"/>
</dbReference>
<feature type="domain" description="Protein kinase" evidence="3">
    <location>
        <begin position="157"/>
        <end position="446"/>
    </location>
</feature>